<name>C5S544_9PAST</name>
<feature type="domain" description="Fimbrial-type adhesion" evidence="2">
    <location>
        <begin position="51"/>
        <end position="212"/>
    </location>
</feature>
<dbReference type="RefSeq" id="WP_005826223.1">
    <property type="nucleotide sequence ID" value="NZ_ACQL01000171.1"/>
</dbReference>
<evidence type="ECO:0000259" key="2">
    <source>
        <dbReference type="Pfam" id="PF00419"/>
    </source>
</evidence>
<dbReference type="PANTHER" id="PTHR33420:SF10">
    <property type="entry name" value="FIMBRIAE MAJOR SUBUNIT"/>
    <property type="match status" value="1"/>
</dbReference>
<keyword evidence="1" id="KW-0732">Signal</keyword>
<accession>C5S544</accession>
<sequence length="212" mass="22352">MSKLLTKLSVAALVVMSMGAYATVSIDGEGELPPASTSQPSNSAVTSGQVRFQGQVLANICSVATNSRDVLVKLPAVKANELAKNSESAKGNTQFQITLEGCPLAGYVVREGDKKSNVSIYFDGDAQTVTAEGTLKEVNPAANSAKGVEIQLFNATNQKINLKAGKDAQAQLIKKALGEENVTFQFSAEYVANGKVEPGFVSTQVPFTIDYQ</sequence>
<dbReference type="SUPFAM" id="SSF49401">
    <property type="entry name" value="Bacterial adhesins"/>
    <property type="match status" value="1"/>
</dbReference>
<protein>
    <submittedName>
        <fullName evidence="3">Frimbrial protein</fullName>
    </submittedName>
</protein>
<gene>
    <name evidence="3" type="ORF">AM305_03678</name>
</gene>
<organism evidence="3 4">
    <name type="scientific">Actinobacillus minor NM305</name>
    <dbReference type="NCBI Taxonomy" id="637911"/>
    <lineage>
        <taxon>Bacteria</taxon>
        <taxon>Pseudomonadati</taxon>
        <taxon>Pseudomonadota</taxon>
        <taxon>Gammaproteobacteria</taxon>
        <taxon>Pasteurellales</taxon>
        <taxon>Pasteurellaceae</taxon>
        <taxon>Actinobacillus</taxon>
    </lineage>
</organism>
<dbReference type="InterPro" id="IPR036937">
    <property type="entry name" value="Adhesion_dom_fimbrial_sf"/>
</dbReference>
<dbReference type="AlphaFoldDB" id="C5S544"/>
<feature type="signal peptide" evidence="1">
    <location>
        <begin position="1"/>
        <end position="22"/>
    </location>
</feature>
<dbReference type="eggNOG" id="COG3539">
    <property type="taxonomic scope" value="Bacteria"/>
</dbReference>
<dbReference type="Pfam" id="PF00419">
    <property type="entry name" value="Fimbrial"/>
    <property type="match status" value="1"/>
</dbReference>
<evidence type="ECO:0000313" key="3">
    <source>
        <dbReference type="EMBL" id="EER45965.1"/>
    </source>
</evidence>
<dbReference type="Gene3D" id="2.60.40.1090">
    <property type="entry name" value="Fimbrial-type adhesion domain"/>
    <property type="match status" value="1"/>
</dbReference>
<dbReference type="Proteomes" id="UP000005532">
    <property type="component" value="Unassembled WGS sequence"/>
</dbReference>
<dbReference type="GO" id="GO:0009289">
    <property type="term" value="C:pilus"/>
    <property type="evidence" value="ECO:0007669"/>
    <property type="project" value="InterPro"/>
</dbReference>
<dbReference type="InterPro" id="IPR050263">
    <property type="entry name" value="Bact_Fimbrial_Adh_Pro"/>
</dbReference>
<dbReference type="EMBL" id="ACQL01000171">
    <property type="protein sequence ID" value="EER45965.1"/>
    <property type="molecule type" value="Genomic_DNA"/>
</dbReference>
<dbReference type="PANTHER" id="PTHR33420">
    <property type="entry name" value="FIMBRIAL SUBUNIT ELFA-RELATED"/>
    <property type="match status" value="1"/>
</dbReference>
<dbReference type="OrthoDB" id="6546529at2"/>
<dbReference type="InterPro" id="IPR000259">
    <property type="entry name" value="Adhesion_dom_fimbrial"/>
</dbReference>
<reference evidence="3 4" key="1">
    <citation type="journal article" date="2010" name="Vet. Microbiol.">
        <title>Production of haemolysins by strains of the Actinobacillus minor/porcitonsillarum complex.</title>
        <authorList>
            <person name="Arya G."/>
            <person name="Niven D.F."/>
        </authorList>
    </citation>
    <scope>NUCLEOTIDE SEQUENCE [LARGE SCALE GENOMIC DNA]</scope>
    <source>
        <strain evidence="3 4">NM305</strain>
    </source>
</reference>
<feature type="chain" id="PRO_5002954672" evidence="1">
    <location>
        <begin position="23"/>
        <end position="212"/>
    </location>
</feature>
<proteinExistence type="predicted"/>
<evidence type="ECO:0000256" key="1">
    <source>
        <dbReference type="SAM" id="SignalP"/>
    </source>
</evidence>
<evidence type="ECO:0000313" key="4">
    <source>
        <dbReference type="Proteomes" id="UP000005532"/>
    </source>
</evidence>
<dbReference type="InterPro" id="IPR008966">
    <property type="entry name" value="Adhesion_dom_sf"/>
</dbReference>
<dbReference type="GO" id="GO:0043709">
    <property type="term" value="P:cell adhesion involved in single-species biofilm formation"/>
    <property type="evidence" value="ECO:0007669"/>
    <property type="project" value="TreeGrafter"/>
</dbReference>
<comment type="caution">
    <text evidence="3">The sequence shown here is derived from an EMBL/GenBank/DDBJ whole genome shotgun (WGS) entry which is preliminary data.</text>
</comment>